<protein>
    <submittedName>
        <fullName evidence="2">Amine oxidase</fullName>
    </submittedName>
</protein>
<dbReference type="PANTHER" id="PTHR21197:SF0">
    <property type="entry name" value="UDP-GALACTOPYRANOSE MUTASE"/>
    <property type="match status" value="1"/>
</dbReference>
<dbReference type="STRING" id="861299.J421_2957"/>
<dbReference type="GO" id="GO:0008767">
    <property type="term" value="F:UDP-galactopyranose mutase activity"/>
    <property type="evidence" value="ECO:0007669"/>
    <property type="project" value="TreeGrafter"/>
</dbReference>
<dbReference type="Pfam" id="PF01593">
    <property type="entry name" value="Amino_oxidase"/>
    <property type="match status" value="1"/>
</dbReference>
<dbReference type="GO" id="GO:0016491">
    <property type="term" value="F:oxidoreductase activity"/>
    <property type="evidence" value="ECO:0007669"/>
    <property type="project" value="InterPro"/>
</dbReference>
<dbReference type="InterPro" id="IPR002937">
    <property type="entry name" value="Amino_oxidase"/>
</dbReference>
<evidence type="ECO:0000313" key="2">
    <source>
        <dbReference type="EMBL" id="AHG90494.1"/>
    </source>
</evidence>
<organism evidence="2 3">
    <name type="scientific">Gemmatirosa kalamazoonensis</name>
    <dbReference type="NCBI Taxonomy" id="861299"/>
    <lineage>
        <taxon>Bacteria</taxon>
        <taxon>Pseudomonadati</taxon>
        <taxon>Gemmatimonadota</taxon>
        <taxon>Gemmatimonadia</taxon>
        <taxon>Gemmatimonadales</taxon>
        <taxon>Gemmatimonadaceae</taxon>
        <taxon>Gemmatirosa</taxon>
    </lineage>
</organism>
<reference evidence="2 3" key="1">
    <citation type="journal article" date="2014" name="Genome Announc.">
        <title>Genome Sequence and Methylome of Soil Bacterium Gemmatirosa kalamazoonensis KBS708T, a Member of the Rarely Cultivated Gemmatimonadetes Phylum.</title>
        <authorList>
            <person name="Debruyn J.M."/>
            <person name="Radosevich M."/>
            <person name="Wommack K.E."/>
            <person name="Polson S.W."/>
            <person name="Hauser L.J."/>
            <person name="Fawaz M.N."/>
            <person name="Korlach J."/>
            <person name="Tsai Y.C."/>
        </authorList>
    </citation>
    <scope>NUCLEOTIDE SEQUENCE [LARGE SCALE GENOMIC DNA]</scope>
    <source>
        <strain evidence="2 3">KBS708</strain>
    </source>
</reference>
<dbReference type="EMBL" id="CP007128">
    <property type="protein sequence ID" value="AHG90494.1"/>
    <property type="molecule type" value="Genomic_DNA"/>
</dbReference>
<dbReference type="HOGENOM" id="CLU_026719_1_0_0"/>
<dbReference type="KEGG" id="gba:J421_2957"/>
<dbReference type="eggNOG" id="COG1232">
    <property type="taxonomic scope" value="Bacteria"/>
</dbReference>
<evidence type="ECO:0000259" key="1">
    <source>
        <dbReference type="Pfam" id="PF01593"/>
    </source>
</evidence>
<proteinExistence type="predicted"/>
<dbReference type="AlphaFoldDB" id="W0RH93"/>
<keyword evidence="3" id="KW-1185">Reference proteome</keyword>
<dbReference type="SUPFAM" id="SSF51905">
    <property type="entry name" value="FAD/NAD(P)-binding domain"/>
    <property type="match status" value="1"/>
</dbReference>
<dbReference type="InterPro" id="IPR036188">
    <property type="entry name" value="FAD/NAD-bd_sf"/>
</dbReference>
<sequence>MIGAGPAGLAAADRLGRAGVHVELFEASSRVGGLAGSVERWGRAVDLGPHVIAGGPPAAVALWTELLGNAYHCVPLRRAIAMHGTLVPYPPRPTSLMRALPATTLAACVAGAAAARVVPRRGAQPNDSAGWVAARYGRALYDAVLAPYVEKLWGRPGERVDASFARALLGDAPSDERGAARGPCERERADTFAVPVGGTGAVWERLTDRIRARATVHLDTPVDGVEVRDERVCGVTVRGERRPFTHVVSSMPLSRLVRLTSGLPPETLAATDRLSSRHALVVHLRVVGAPLLPYAWVYVFDPRLAVGRVTDTRAWGVPGPTYEDGIVTLEYWCGDESPAWRGDDERVLERASAELAASALLPGARVLDGRVTRLRGALPVPEVGYGDTLRAITASLASVRGLLTIGRHGGFAFNSTAESLADGIAAADAILGELGVAQSPTVP</sequence>
<name>W0RH93_9BACT</name>
<gene>
    <name evidence="2" type="ORF">J421_2957</name>
</gene>
<dbReference type="Proteomes" id="UP000019151">
    <property type="component" value="Chromosome"/>
</dbReference>
<accession>W0RH93</accession>
<dbReference type="GO" id="GO:0005829">
    <property type="term" value="C:cytosol"/>
    <property type="evidence" value="ECO:0007669"/>
    <property type="project" value="TreeGrafter"/>
</dbReference>
<dbReference type="GO" id="GO:0050660">
    <property type="term" value="F:flavin adenine dinucleotide binding"/>
    <property type="evidence" value="ECO:0007669"/>
    <property type="project" value="TreeGrafter"/>
</dbReference>
<dbReference type="PANTHER" id="PTHR21197">
    <property type="entry name" value="UDP-GALACTOPYRANOSE MUTASE"/>
    <property type="match status" value="1"/>
</dbReference>
<feature type="domain" description="Amine oxidase" evidence="1">
    <location>
        <begin position="7"/>
        <end position="290"/>
    </location>
</feature>
<evidence type="ECO:0000313" key="3">
    <source>
        <dbReference type="Proteomes" id="UP000019151"/>
    </source>
</evidence>
<dbReference type="InParanoid" id="W0RH93"/>
<dbReference type="Gene3D" id="3.50.50.60">
    <property type="entry name" value="FAD/NAD(P)-binding domain"/>
    <property type="match status" value="1"/>
</dbReference>